<dbReference type="SMART" id="SM00849">
    <property type="entry name" value="Lactamase_B"/>
    <property type="match status" value="1"/>
</dbReference>
<accession>A0ABW5DRR3</accession>
<keyword evidence="6 7" id="KW-0862">Zinc</keyword>
<feature type="binding site" evidence="7">
    <location>
        <position position="56"/>
    </location>
    <ligand>
        <name>Zn(2+)</name>
        <dbReference type="ChEBI" id="CHEBI:29105"/>
        <label>1</label>
    </ligand>
</feature>
<name>A0ABW5DRR3_9PROT</name>
<comment type="cofactor">
    <cofactor evidence="7">
        <name>Zn(2+)</name>
        <dbReference type="ChEBI" id="CHEBI:29105"/>
    </cofactor>
    <text evidence="7">Binds 2 Zn(2+) ions per subunit.</text>
</comment>
<feature type="binding site" evidence="7">
    <location>
        <position position="59"/>
    </location>
    <ligand>
        <name>Zn(2+)</name>
        <dbReference type="ChEBI" id="CHEBI:29105"/>
        <label>2</label>
    </ligand>
</feature>
<dbReference type="Gene3D" id="3.60.15.10">
    <property type="entry name" value="Ribonuclease Z/Hydroxyacylglutathione hydrolase-like"/>
    <property type="match status" value="1"/>
</dbReference>
<comment type="function">
    <text evidence="7">Thiolesterase that catalyzes the hydrolysis of S-D-lactoyl-glutathione to form glutathione and D-lactic acid.</text>
</comment>
<evidence type="ECO:0000313" key="10">
    <source>
        <dbReference type="Proteomes" id="UP001597295"/>
    </source>
</evidence>
<sequence length="254" mass="27926">MDMLVVEGIPLLTDNYGWILTCSETGTIAAVDAAEPKPILDRTGGRLDFILNTHHHNDHVGANLALKEATGCTIIGPSYDADRIPGIDVTVSDGERVRIGSSEAQVIFTPGHTRGHIAFWFEGDAALFCGDTLFSMGCGRLFEGTPEQMWTSLQRLRALPPETRVFCAHEYTASNARFALSIDPNNADLQARSAEVDRLRSQGLPTVPSLLQQEVLVNPFLKADNAAIARQVDLANRPPVEVFAEIRRRKDNYR</sequence>
<dbReference type="Proteomes" id="UP001597295">
    <property type="component" value="Unassembled WGS sequence"/>
</dbReference>
<dbReference type="CDD" id="cd07723">
    <property type="entry name" value="hydroxyacylglutathione_hydrolase_MBL-fold"/>
    <property type="match status" value="1"/>
</dbReference>
<evidence type="ECO:0000256" key="2">
    <source>
        <dbReference type="ARBA" id="ARBA00004963"/>
    </source>
</evidence>
<dbReference type="PANTHER" id="PTHR43705:SF1">
    <property type="entry name" value="HYDROXYACYLGLUTATHIONE HYDROLASE GLOB"/>
    <property type="match status" value="1"/>
</dbReference>
<feature type="binding site" evidence="7">
    <location>
        <position position="131"/>
    </location>
    <ligand>
        <name>Zn(2+)</name>
        <dbReference type="ChEBI" id="CHEBI:29105"/>
        <label>2</label>
    </ligand>
</feature>
<dbReference type="RefSeq" id="WP_379877300.1">
    <property type="nucleotide sequence ID" value="NZ_JBHUIP010000012.1"/>
</dbReference>
<dbReference type="InterPro" id="IPR050110">
    <property type="entry name" value="Glyoxalase_II_hydrolase"/>
</dbReference>
<protein>
    <recommendedName>
        <fullName evidence="7">Hydroxyacylglutathione hydrolase</fullName>
        <ecNumber evidence="7">3.1.2.6</ecNumber>
    </recommendedName>
    <alternativeName>
        <fullName evidence="7">Glyoxalase II</fullName>
        <shortName evidence="7">Glx II</shortName>
    </alternativeName>
</protein>
<evidence type="ECO:0000256" key="3">
    <source>
        <dbReference type="ARBA" id="ARBA00006759"/>
    </source>
</evidence>
<proteinExistence type="inferred from homology"/>
<organism evidence="9 10">
    <name type="scientific">Lacibacterium aquatile</name>
    <dbReference type="NCBI Taxonomy" id="1168082"/>
    <lineage>
        <taxon>Bacteria</taxon>
        <taxon>Pseudomonadati</taxon>
        <taxon>Pseudomonadota</taxon>
        <taxon>Alphaproteobacteria</taxon>
        <taxon>Rhodospirillales</taxon>
        <taxon>Rhodospirillaceae</taxon>
    </lineage>
</organism>
<dbReference type="SUPFAM" id="SSF56281">
    <property type="entry name" value="Metallo-hydrolase/oxidoreductase"/>
    <property type="match status" value="1"/>
</dbReference>
<gene>
    <name evidence="7 9" type="primary">gloB</name>
    <name evidence="9" type="ORF">ACFSM5_12725</name>
</gene>
<dbReference type="InterPro" id="IPR035680">
    <property type="entry name" value="Clx_II_MBL"/>
</dbReference>
<dbReference type="Pfam" id="PF00753">
    <property type="entry name" value="Lactamase_B"/>
    <property type="match status" value="1"/>
</dbReference>
<dbReference type="PIRSF" id="PIRSF005457">
    <property type="entry name" value="Glx"/>
    <property type="match status" value="1"/>
</dbReference>
<feature type="domain" description="Metallo-beta-lactamase" evidence="8">
    <location>
        <begin position="14"/>
        <end position="169"/>
    </location>
</feature>
<feature type="binding site" evidence="7">
    <location>
        <position position="131"/>
    </location>
    <ligand>
        <name>Zn(2+)</name>
        <dbReference type="ChEBI" id="CHEBI:29105"/>
        <label>1</label>
    </ligand>
</feature>
<feature type="binding site" evidence="7">
    <location>
        <position position="54"/>
    </location>
    <ligand>
        <name>Zn(2+)</name>
        <dbReference type="ChEBI" id="CHEBI:29105"/>
        <label>1</label>
    </ligand>
</feature>
<evidence type="ECO:0000259" key="8">
    <source>
        <dbReference type="SMART" id="SM00849"/>
    </source>
</evidence>
<dbReference type="InterPro" id="IPR036866">
    <property type="entry name" value="RibonucZ/Hydroxyglut_hydro"/>
</dbReference>
<feature type="binding site" evidence="7">
    <location>
        <position position="112"/>
    </location>
    <ligand>
        <name>Zn(2+)</name>
        <dbReference type="ChEBI" id="CHEBI:29105"/>
        <label>1</label>
    </ligand>
</feature>
<comment type="subunit">
    <text evidence="7">Monomer.</text>
</comment>
<dbReference type="PANTHER" id="PTHR43705">
    <property type="entry name" value="HYDROXYACYLGLUTATHIONE HYDROLASE"/>
    <property type="match status" value="1"/>
</dbReference>
<dbReference type="NCBIfam" id="TIGR03413">
    <property type="entry name" value="GSH_gloB"/>
    <property type="match status" value="1"/>
</dbReference>
<dbReference type="EC" id="3.1.2.6" evidence="7"/>
<dbReference type="Pfam" id="PF16123">
    <property type="entry name" value="HAGH_C"/>
    <property type="match status" value="1"/>
</dbReference>
<comment type="caution">
    <text evidence="9">The sequence shown here is derived from an EMBL/GenBank/DDBJ whole genome shotgun (WGS) entry which is preliminary data.</text>
</comment>
<evidence type="ECO:0000256" key="5">
    <source>
        <dbReference type="ARBA" id="ARBA00022801"/>
    </source>
</evidence>
<evidence type="ECO:0000256" key="6">
    <source>
        <dbReference type="ARBA" id="ARBA00022833"/>
    </source>
</evidence>
<comment type="similarity">
    <text evidence="3 7">Belongs to the metallo-beta-lactamase superfamily. Glyoxalase II family.</text>
</comment>
<evidence type="ECO:0000256" key="4">
    <source>
        <dbReference type="ARBA" id="ARBA00022723"/>
    </source>
</evidence>
<keyword evidence="10" id="KW-1185">Reference proteome</keyword>
<comment type="catalytic activity">
    <reaction evidence="1 7">
        <text>an S-(2-hydroxyacyl)glutathione + H2O = a 2-hydroxy carboxylate + glutathione + H(+)</text>
        <dbReference type="Rhea" id="RHEA:21864"/>
        <dbReference type="ChEBI" id="CHEBI:15377"/>
        <dbReference type="ChEBI" id="CHEBI:15378"/>
        <dbReference type="ChEBI" id="CHEBI:57925"/>
        <dbReference type="ChEBI" id="CHEBI:58896"/>
        <dbReference type="ChEBI" id="CHEBI:71261"/>
        <dbReference type="EC" id="3.1.2.6"/>
    </reaction>
</comment>
<feature type="binding site" evidence="7">
    <location>
        <position position="169"/>
    </location>
    <ligand>
        <name>Zn(2+)</name>
        <dbReference type="ChEBI" id="CHEBI:29105"/>
        <label>2</label>
    </ligand>
</feature>
<dbReference type="GO" id="GO:0004416">
    <property type="term" value="F:hydroxyacylglutathione hydrolase activity"/>
    <property type="evidence" value="ECO:0007669"/>
    <property type="project" value="UniProtKB-EC"/>
</dbReference>
<feature type="binding site" evidence="7">
    <location>
        <position position="58"/>
    </location>
    <ligand>
        <name>Zn(2+)</name>
        <dbReference type="ChEBI" id="CHEBI:29105"/>
        <label>2</label>
    </ligand>
</feature>
<dbReference type="InterPro" id="IPR017782">
    <property type="entry name" value="Hydroxyacylglutathione_Hdrlase"/>
</dbReference>
<evidence type="ECO:0000256" key="1">
    <source>
        <dbReference type="ARBA" id="ARBA00001623"/>
    </source>
</evidence>
<evidence type="ECO:0000256" key="7">
    <source>
        <dbReference type="HAMAP-Rule" id="MF_01374"/>
    </source>
</evidence>
<dbReference type="InterPro" id="IPR001279">
    <property type="entry name" value="Metallo-B-lactamas"/>
</dbReference>
<keyword evidence="5 7" id="KW-0378">Hydrolase</keyword>
<evidence type="ECO:0000313" key="9">
    <source>
        <dbReference type="EMBL" id="MFD2263757.1"/>
    </source>
</evidence>
<dbReference type="HAMAP" id="MF_01374">
    <property type="entry name" value="Glyoxalase_2"/>
    <property type="match status" value="1"/>
</dbReference>
<keyword evidence="4 7" id="KW-0479">Metal-binding</keyword>
<comment type="pathway">
    <text evidence="2 7">Secondary metabolite metabolism; methylglyoxal degradation; (R)-lactate from methylglyoxal: step 2/2.</text>
</comment>
<reference evidence="10" key="1">
    <citation type="journal article" date="2019" name="Int. J. Syst. Evol. Microbiol.">
        <title>The Global Catalogue of Microorganisms (GCM) 10K type strain sequencing project: providing services to taxonomists for standard genome sequencing and annotation.</title>
        <authorList>
            <consortium name="The Broad Institute Genomics Platform"/>
            <consortium name="The Broad Institute Genome Sequencing Center for Infectious Disease"/>
            <person name="Wu L."/>
            <person name="Ma J."/>
        </authorList>
    </citation>
    <scope>NUCLEOTIDE SEQUENCE [LARGE SCALE GENOMIC DNA]</scope>
    <source>
        <strain evidence="10">CGMCC 1.19062</strain>
    </source>
</reference>
<dbReference type="InterPro" id="IPR032282">
    <property type="entry name" value="HAGH_C"/>
</dbReference>
<dbReference type="EMBL" id="JBHUIP010000012">
    <property type="protein sequence ID" value="MFD2263757.1"/>
    <property type="molecule type" value="Genomic_DNA"/>
</dbReference>